<name>A0A9P8MTI1_9HYPO</name>
<dbReference type="Pfam" id="PF24355">
    <property type="entry name" value="DUF7514"/>
    <property type="match status" value="1"/>
</dbReference>
<feature type="compositionally biased region" description="Basic residues" evidence="1">
    <location>
        <begin position="204"/>
        <end position="215"/>
    </location>
</feature>
<dbReference type="RefSeq" id="XP_044717449.1">
    <property type="nucleotide sequence ID" value="XM_044867428.1"/>
</dbReference>
<dbReference type="EMBL" id="JAIZPD010000011">
    <property type="protein sequence ID" value="KAH0959936.1"/>
    <property type="molecule type" value="Genomic_DNA"/>
</dbReference>
<keyword evidence="4" id="KW-1185">Reference proteome</keyword>
<feature type="compositionally biased region" description="Basic and acidic residues" evidence="1">
    <location>
        <begin position="277"/>
        <end position="294"/>
    </location>
</feature>
<dbReference type="PANTHER" id="PTHR39611">
    <property type="entry name" value="HYDROXYPROLINE-RICH GLYCOPROTEIN DZ-HRGP-RELATED"/>
    <property type="match status" value="1"/>
</dbReference>
<organism evidence="3 4">
    <name type="scientific">Hirsutella rhossiliensis</name>
    <dbReference type="NCBI Taxonomy" id="111463"/>
    <lineage>
        <taxon>Eukaryota</taxon>
        <taxon>Fungi</taxon>
        <taxon>Dikarya</taxon>
        <taxon>Ascomycota</taxon>
        <taxon>Pezizomycotina</taxon>
        <taxon>Sordariomycetes</taxon>
        <taxon>Hypocreomycetidae</taxon>
        <taxon>Hypocreales</taxon>
        <taxon>Ophiocordycipitaceae</taxon>
        <taxon>Hirsutella</taxon>
    </lineage>
</organism>
<dbReference type="GeneID" id="68358086"/>
<feature type="compositionally biased region" description="Polar residues" evidence="1">
    <location>
        <begin position="227"/>
        <end position="236"/>
    </location>
</feature>
<sequence>MSAPGLDSAPGSAVQYAYMFEKNKGPTKQLDALLRAIARHTILELGDKTDSYLTPTKLAAFYQAVGGDYDTLFVDTPYASLSLIWQATGCQHTLQPTHDDFAPPIIPALTMRGFSRWESLEILLGPEEHVPFMQYAVKNWDLRHPETGEAFPPDLPACMFPTEADIDVDRWHKSCAANATGSHQQPEPSRPGRSPHRDDAAKERIRRRRRPRTLRRFMPPAAPLPPSATQNVSTLSHSHDSDIRSDETKKRNEPSPLGSLRDKLSEAVSSMLPNRLTSDRPMTRSSFDRVRGQDTSEPLHATERKEANSVPVSADSGTSSNIKSLTSISNSTLSPSSSIREVLAHENVDVLATFLEQRFTQIARGDYAWMAELRDVGYTHAEIAQLLYERTHDSPWIYFEPKDIPSAEVMPGHHLDGCAHRISGTLPGRDRVSWPPPRSDQDRELIRIIEELCGLGGVCPSSRDAASWNRTTEFQEQNSVALLRYRAPTSITRPTTSDTLSQLIQVGLRFNTAVRAIQDAGLCCNSFTVLGICKTPSDATGHQLRLTRLDFSLGGRIINYLRDLDHRRADDPGRQHTISLLRTQSQEIISQAVGDSYEHNINGADVFHMSSLALQFLCVGFLSYAQAHIGALQPFFLDTPLQRIVLLGTDISSNPDVYITARLVQLTCLAGMCQGPVLAFDGPTSPKGTSGEWTRRYDVRALPEDVLDTWGPGELVSWPGDIDSPLAIKVGGGYISPPSHGDGTDKYHWDRSIKMPAASSSIDMKQEILIGGLVTVNTLCGNDEGTCWKASSRRFEELGTYSSYSEPIEYQLGLQGGPDHLAITTNKVWAKRRGKTVKARNLERDDFMLVPFLDFYWGVRVSFCTGVAQRVLLRQLVADLLPAFAKSLTSKQMKAWWAELESENRILGIFHDRQQPLSDWLCSLSEDHYRFVLGLIRLVLGTLQDTGLSPEGGHFVVAWPQDGVVNRCFRMSLDEHNKWTPMLADSDDCATFAYMSNVCLEAGAIVCRGPNPTWQDRICLLETAVLCPTSAEPWTLCHEQTYFFHKLDNNLFWVKAQRDAAREALPVSLMRLISVQSLPQDIRYRLLFKEEQKRQRRLREKDLQSVPAELVLILSRKM</sequence>
<feature type="compositionally biased region" description="Polar residues" evidence="1">
    <location>
        <begin position="178"/>
        <end position="187"/>
    </location>
</feature>
<dbReference type="AlphaFoldDB" id="A0A9P8MTI1"/>
<evidence type="ECO:0000256" key="1">
    <source>
        <dbReference type="SAM" id="MobiDB-lite"/>
    </source>
</evidence>
<dbReference type="InterPro" id="IPR055936">
    <property type="entry name" value="DUF7514"/>
</dbReference>
<dbReference type="OrthoDB" id="428577at2759"/>
<dbReference type="PANTHER" id="PTHR39611:SF2">
    <property type="entry name" value="HYDROXYPROLINE-RICH GLYCOPROTEIN DZ-HRGP"/>
    <property type="match status" value="1"/>
</dbReference>
<gene>
    <name evidence="3" type="ORF">HRG_08957</name>
</gene>
<evidence type="ECO:0000259" key="2">
    <source>
        <dbReference type="Pfam" id="PF24355"/>
    </source>
</evidence>
<protein>
    <submittedName>
        <fullName evidence="3">WD repeat-containing</fullName>
    </submittedName>
</protein>
<feature type="region of interest" description="Disordered" evidence="1">
    <location>
        <begin position="178"/>
        <end position="333"/>
    </location>
</feature>
<proteinExistence type="predicted"/>
<feature type="compositionally biased region" description="Basic and acidic residues" evidence="1">
    <location>
        <begin position="237"/>
        <end position="253"/>
    </location>
</feature>
<evidence type="ECO:0000313" key="3">
    <source>
        <dbReference type="EMBL" id="KAH0959936.1"/>
    </source>
</evidence>
<feature type="compositionally biased region" description="Low complexity" evidence="1">
    <location>
        <begin position="318"/>
        <end position="333"/>
    </location>
</feature>
<feature type="compositionally biased region" description="Polar residues" evidence="1">
    <location>
        <begin position="267"/>
        <end position="276"/>
    </location>
</feature>
<accession>A0A9P8MTI1</accession>
<dbReference type="Proteomes" id="UP000824596">
    <property type="component" value="Unassembled WGS sequence"/>
</dbReference>
<feature type="domain" description="DUF7514" evidence="2">
    <location>
        <begin position="18"/>
        <end position="176"/>
    </location>
</feature>
<comment type="caution">
    <text evidence="3">The sequence shown here is derived from an EMBL/GenBank/DDBJ whole genome shotgun (WGS) entry which is preliminary data.</text>
</comment>
<reference evidence="3" key="1">
    <citation type="submission" date="2021-09" db="EMBL/GenBank/DDBJ databases">
        <title>A high-quality genome of the endoparasitic fungus Hirsutella rhossiliensis with a comparison of Hirsutella genomes reveals transposable elements contributing to genome size variation.</title>
        <authorList>
            <person name="Lin R."/>
            <person name="Jiao Y."/>
            <person name="Sun X."/>
            <person name="Ling J."/>
            <person name="Xie B."/>
            <person name="Cheng X."/>
        </authorList>
    </citation>
    <scope>NUCLEOTIDE SEQUENCE</scope>
    <source>
        <strain evidence="3">HR02</strain>
    </source>
</reference>
<evidence type="ECO:0000313" key="4">
    <source>
        <dbReference type="Proteomes" id="UP000824596"/>
    </source>
</evidence>